<evidence type="ECO:0000256" key="1">
    <source>
        <dbReference type="SAM" id="Phobius"/>
    </source>
</evidence>
<keyword evidence="1" id="KW-1133">Transmembrane helix</keyword>
<sequence>MSDPAASSFSPPVVAALVAAAVAVLAWPVNDWLNRRRARALRAERVADVQRALLAEIRAHVATLEKQRPRDEAAREAAATKLTMGDHTLTPPHDANERIFCAIMAEVHILPGWAIDPVVRYYGLLAAQRALAQDIRAHLADRPDSAISMFQHYLTRNDEILRTGREAMLILTASLEGGMDAVAALKAALEKQENARILGTLPGELDQLRAGLSKRSSNPRGR</sequence>
<proteinExistence type="predicted"/>
<protein>
    <submittedName>
        <fullName evidence="2">Uncharacterized protein</fullName>
    </submittedName>
</protein>
<gene>
    <name evidence="2" type="ORF">SAMN05444389_11345</name>
</gene>
<dbReference type="RefSeq" id="WP_073068496.1">
    <property type="nucleotide sequence ID" value="NZ_FRCK01000013.1"/>
</dbReference>
<feature type="transmembrane region" description="Helical" evidence="1">
    <location>
        <begin position="12"/>
        <end position="33"/>
    </location>
</feature>
<dbReference type="Proteomes" id="UP000184444">
    <property type="component" value="Unassembled WGS sequence"/>
</dbReference>
<organism evidence="2 3">
    <name type="scientific">Paracoccus solventivorans</name>
    <dbReference type="NCBI Taxonomy" id="53463"/>
    <lineage>
        <taxon>Bacteria</taxon>
        <taxon>Pseudomonadati</taxon>
        <taxon>Pseudomonadota</taxon>
        <taxon>Alphaproteobacteria</taxon>
        <taxon>Rhodobacterales</taxon>
        <taxon>Paracoccaceae</taxon>
        <taxon>Paracoccus</taxon>
    </lineage>
</organism>
<dbReference type="EMBL" id="FRCK01000013">
    <property type="protein sequence ID" value="SHM55161.1"/>
    <property type="molecule type" value="Genomic_DNA"/>
</dbReference>
<reference evidence="3" key="1">
    <citation type="submission" date="2016-11" db="EMBL/GenBank/DDBJ databases">
        <authorList>
            <person name="Varghese N."/>
            <person name="Submissions S."/>
        </authorList>
    </citation>
    <scope>NUCLEOTIDE SEQUENCE [LARGE SCALE GENOMIC DNA]</scope>
    <source>
        <strain evidence="3">DSM 6637</strain>
    </source>
</reference>
<dbReference type="STRING" id="53463.SAMN05444389_11345"/>
<evidence type="ECO:0000313" key="3">
    <source>
        <dbReference type="Proteomes" id="UP000184444"/>
    </source>
</evidence>
<keyword evidence="3" id="KW-1185">Reference proteome</keyword>
<evidence type="ECO:0000313" key="2">
    <source>
        <dbReference type="EMBL" id="SHM55161.1"/>
    </source>
</evidence>
<name>A0A1M7JQI2_9RHOB</name>
<keyword evidence="1" id="KW-0812">Transmembrane</keyword>
<dbReference type="AlphaFoldDB" id="A0A1M7JQI2"/>
<keyword evidence="1" id="KW-0472">Membrane</keyword>
<dbReference type="OrthoDB" id="7836441at2"/>
<accession>A0A1M7JQI2</accession>